<accession>A0AA35WBH4</accession>
<reference evidence="1" key="1">
    <citation type="submission" date="2023-03" db="EMBL/GenBank/DDBJ databases">
        <authorList>
            <person name="Steffen K."/>
            <person name="Cardenas P."/>
        </authorList>
    </citation>
    <scope>NUCLEOTIDE SEQUENCE</scope>
</reference>
<comment type="caution">
    <text evidence="1">The sequence shown here is derived from an EMBL/GenBank/DDBJ whole genome shotgun (WGS) entry which is preliminary data.</text>
</comment>
<gene>
    <name evidence="1" type="ORF">GBAR_LOCUS9465</name>
</gene>
<dbReference type="EMBL" id="CASHTH010001430">
    <property type="protein sequence ID" value="CAI8015248.1"/>
    <property type="molecule type" value="Genomic_DNA"/>
</dbReference>
<keyword evidence="2" id="KW-1185">Reference proteome</keyword>
<evidence type="ECO:0000313" key="2">
    <source>
        <dbReference type="Proteomes" id="UP001174909"/>
    </source>
</evidence>
<dbReference type="AlphaFoldDB" id="A0AA35WBH4"/>
<sequence length="112" mass="12842">SDNCCNNSIVGGWRNESGRPVYQETDGTTCVYVISLHRKRDCHDHKSGLWRCDIPGEMRSLYIYISNNRSVSMNFTLHTELRASVPEFTISWRTCNNCPVDSKWSPSAGRRI</sequence>
<proteinExistence type="predicted"/>
<protein>
    <submittedName>
        <fullName evidence="1">Uncharacterized protein</fullName>
    </submittedName>
</protein>
<dbReference type="Proteomes" id="UP001174909">
    <property type="component" value="Unassembled WGS sequence"/>
</dbReference>
<name>A0AA35WBH4_GEOBA</name>
<organism evidence="1 2">
    <name type="scientific">Geodia barretti</name>
    <name type="common">Barrett's horny sponge</name>
    <dbReference type="NCBI Taxonomy" id="519541"/>
    <lineage>
        <taxon>Eukaryota</taxon>
        <taxon>Metazoa</taxon>
        <taxon>Porifera</taxon>
        <taxon>Demospongiae</taxon>
        <taxon>Heteroscleromorpha</taxon>
        <taxon>Tetractinellida</taxon>
        <taxon>Astrophorina</taxon>
        <taxon>Geodiidae</taxon>
        <taxon>Geodia</taxon>
    </lineage>
</organism>
<evidence type="ECO:0000313" key="1">
    <source>
        <dbReference type="EMBL" id="CAI8015248.1"/>
    </source>
</evidence>
<feature type="non-terminal residue" evidence="1">
    <location>
        <position position="1"/>
    </location>
</feature>